<proteinExistence type="predicted"/>
<gene>
    <name evidence="3" type="ORF">B0A54_06477</name>
</gene>
<protein>
    <recommendedName>
        <fullName evidence="2">Heterokaryon incompatibility domain-containing protein</fullName>
    </recommendedName>
</protein>
<dbReference type="InterPro" id="IPR010730">
    <property type="entry name" value="HET"/>
</dbReference>
<name>A0A4V5N7Z3_9PEZI</name>
<dbReference type="OrthoDB" id="2157530at2759"/>
<evidence type="ECO:0000313" key="3">
    <source>
        <dbReference type="EMBL" id="TKA41589.1"/>
    </source>
</evidence>
<dbReference type="InterPro" id="IPR052895">
    <property type="entry name" value="HetReg/Transcr_Mod"/>
</dbReference>
<organism evidence="3 4">
    <name type="scientific">Friedmanniomyces endolithicus</name>
    <dbReference type="NCBI Taxonomy" id="329885"/>
    <lineage>
        <taxon>Eukaryota</taxon>
        <taxon>Fungi</taxon>
        <taxon>Dikarya</taxon>
        <taxon>Ascomycota</taxon>
        <taxon>Pezizomycotina</taxon>
        <taxon>Dothideomycetes</taxon>
        <taxon>Dothideomycetidae</taxon>
        <taxon>Mycosphaerellales</taxon>
        <taxon>Teratosphaeriaceae</taxon>
        <taxon>Friedmanniomyces</taxon>
    </lineage>
</organism>
<evidence type="ECO:0000256" key="1">
    <source>
        <dbReference type="SAM" id="MobiDB-lite"/>
    </source>
</evidence>
<evidence type="ECO:0000313" key="4">
    <source>
        <dbReference type="Proteomes" id="UP000310066"/>
    </source>
</evidence>
<comment type="caution">
    <text evidence="3">The sequence shown here is derived from an EMBL/GenBank/DDBJ whole genome shotgun (WGS) entry which is preliminary data.</text>
</comment>
<dbReference type="EMBL" id="NAJP01000027">
    <property type="protein sequence ID" value="TKA41589.1"/>
    <property type="molecule type" value="Genomic_DNA"/>
</dbReference>
<evidence type="ECO:0000259" key="2">
    <source>
        <dbReference type="Pfam" id="PF06985"/>
    </source>
</evidence>
<reference evidence="3 4" key="1">
    <citation type="submission" date="2017-03" db="EMBL/GenBank/DDBJ databases">
        <title>Genomes of endolithic fungi from Antarctica.</title>
        <authorList>
            <person name="Coleine C."/>
            <person name="Masonjones S."/>
            <person name="Stajich J.E."/>
        </authorList>
    </citation>
    <scope>NUCLEOTIDE SEQUENCE [LARGE SCALE GENOMIC DNA]</scope>
    <source>
        <strain evidence="3 4">CCFEE 5311</strain>
    </source>
</reference>
<dbReference type="Proteomes" id="UP000310066">
    <property type="component" value="Unassembled WGS sequence"/>
</dbReference>
<dbReference type="Pfam" id="PF06985">
    <property type="entry name" value="HET"/>
    <property type="match status" value="1"/>
</dbReference>
<dbReference type="PANTHER" id="PTHR24148">
    <property type="entry name" value="ANKYRIN REPEAT DOMAIN-CONTAINING PROTEIN 39 HOMOLOG-RELATED"/>
    <property type="match status" value="1"/>
</dbReference>
<feature type="domain" description="Heterokaryon incompatibility" evidence="2">
    <location>
        <begin position="828"/>
        <end position="960"/>
    </location>
</feature>
<accession>A0A4V5N7Z3</accession>
<dbReference type="PANTHER" id="PTHR24148:SF73">
    <property type="entry name" value="HET DOMAIN PROTEIN (AFU_ORTHOLOGUE AFUA_8G01020)"/>
    <property type="match status" value="1"/>
</dbReference>
<feature type="region of interest" description="Disordered" evidence="1">
    <location>
        <begin position="221"/>
        <end position="277"/>
    </location>
</feature>
<dbReference type="Pfam" id="PF26639">
    <property type="entry name" value="Het-6_barrel"/>
    <property type="match status" value="1"/>
</dbReference>
<sequence>MSSLYSTKRSELCQHVEYRTGCLSCRAEDARCELDEAAAEMKKSGEAADGYAALLQQGDIGNDRERYTEKSRVAMEDYAEWTQRWDTLKHAVVSCQHNVESLCDRTEPGELAGAFEKDAIEREGKLIEVWRNAAETEVGDGLVHFEREDPNCRLSFQDVDRSAIPSTPDVLVGDGVGLQVFLGAGRLMPDHQPIHTVGDRSGPAIMSYGRAIAMFGMLDEPGEDWRQRSDPDAEPSTEESLSQCSIAGEARSDVPEIQPQPRTELEHRTQGDWQSPTVPFLSQDGQWALFKSTKHMADTAILARQYTALVRAKEKSAKSSESSTDASQDTVLEVGGWPSVEGLDWTGFTNWVSRCKEADKGFGGNRVLKYLILATTILTCTVVYFIYETLTFAGRVDQNHAFDAVPSASQAHEHPIEKLIIYAQAEQGRLLSRQSHNLSTAVMRYQERRGRRPPPEFDAWFNYAQEHDAIVVEDFFDRIYDDLNPFWTLEPRELRRRSGPWAHEHVISVRNRKAILQTNHADPMGRMPQWHHLVEELAQWLPDVDLPVNVMDESRLLVPWEEINERVQKEAAARRVVPPSEVRTEFTGLPAIDAEPEDEPFDVRWIGEGSYWDLLRQSCPPDSPSRNIPPIDIYHDAIDWPIAYPRHSFSGYVQNWTLSKDPCQHPHLRSLHGTFIEPVSISTTQSLIPLFGGSKLRQNNDLLFPPAMYLSTDELYAGRGDRGPEWIQKKDGVVWRGVASGGRNKAETWTHFHRHRYVQMLNGTAVHEAEIGSLPTEGTTFKLPAQGNYSLVAPGNGSLGGWLSNSGSTKDRIDCSLTHVSLTNHPTYSALSYVWGNPEERVPITVEGAVVLVTKKLWIALRSLRSGTGDLIVWVDAVCIDQTDVPERNEQVAMMGDIYASATSVLIWIGEADDTSDVAFDLMPGIMNRAVDLRAHSEAGSFYFGLSGRPWFNRVWIMQELALATDDPIVICGSQRVCWTTFVGAWQVVAKEMFSEMGQVRYLGHQADTDNVEVLAKIKLDLLKDLRRHVREMGGGSLRQLLIFSRTSEASKAEDRIYALLAMLRKDDRASIAIDYRKPIAVVYAEAMAHIFSIGDGPDFLSGMWLSDPGCQISDLPSWVPDFSSQAAEKATVPNSVAFRPPYPRTVSGPGADAANGVVHPDMKTLEIRALHVDIVQGVLLFDQSIDGCIRQLPEVEAMAARAMERELSVTDEQQPFYENYRRSEPLWRTLVSNKRRGSGYDVAPMSYEAAFRAILSSAKEGEHTPPSLGDEDPALPVSEYRQTLQEHLPCRTFFTTRNGLVGVGMPGVRAGDQVTIWFGAPVPFIVRECEDDDTYKLVGAAYVAGIMEGQMVDELYCEDLADAITLLLK</sequence>